<name>A0ABQ2XRS4_9BURK</name>
<evidence type="ECO:0000256" key="10">
    <source>
        <dbReference type="SAM" id="Phobius"/>
    </source>
</evidence>
<evidence type="ECO:0000256" key="6">
    <source>
        <dbReference type="ARBA" id="ARBA00022475"/>
    </source>
</evidence>
<keyword evidence="12" id="KW-1185">Reference proteome</keyword>
<evidence type="ECO:0000256" key="9">
    <source>
        <dbReference type="ARBA" id="ARBA00023136"/>
    </source>
</evidence>
<keyword evidence="9 10" id="KW-0472">Membrane</keyword>
<dbReference type="NCBIfam" id="TIGR01528">
    <property type="entry name" value="NMN_trans_PnuC"/>
    <property type="match status" value="1"/>
</dbReference>
<evidence type="ECO:0000313" key="12">
    <source>
        <dbReference type="Proteomes" id="UP000653343"/>
    </source>
</evidence>
<evidence type="ECO:0000256" key="3">
    <source>
        <dbReference type="ARBA" id="ARBA00006669"/>
    </source>
</evidence>
<evidence type="ECO:0000256" key="8">
    <source>
        <dbReference type="ARBA" id="ARBA00022989"/>
    </source>
</evidence>
<evidence type="ECO:0000256" key="2">
    <source>
        <dbReference type="ARBA" id="ARBA00004651"/>
    </source>
</evidence>
<keyword evidence="7 10" id="KW-0812">Transmembrane</keyword>
<comment type="caution">
    <text evidence="11">The sequence shown here is derived from an EMBL/GenBank/DDBJ whole genome shotgun (WGS) entry which is preliminary data.</text>
</comment>
<dbReference type="PANTHER" id="PTHR36122:SF2">
    <property type="entry name" value="NICOTINAMIDE RIBOSIDE TRANSPORTER PNUC"/>
    <property type="match status" value="1"/>
</dbReference>
<evidence type="ECO:0000256" key="5">
    <source>
        <dbReference type="ARBA" id="ARBA00022448"/>
    </source>
</evidence>
<evidence type="ECO:0000256" key="4">
    <source>
        <dbReference type="ARBA" id="ARBA00017522"/>
    </source>
</evidence>
<evidence type="ECO:0000256" key="1">
    <source>
        <dbReference type="ARBA" id="ARBA00002672"/>
    </source>
</evidence>
<comment type="function">
    <text evidence="1">Required for nicotinamide riboside transport across the inner membrane.</text>
</comment>
<feature type="transmembrane region" description="Helical" evidence="10">
    <location>
        <begin position="6"/>
        <end position="29"/>
    </location>
</feature>
<protein>
    <recommendedName>
        <fullName evidence="4">Nicotinamide riboside transporter PnuC</fullName>
    </recommendedName>
</protein>
<comment type="subcellular location">
    <subcellularLocation>
        <location evidence="2">Cell membrane</location>
        <topology evidence="2">Multi-pass membrane protein</topology>
    </subcellularLocation>
</comment>
<evidence type="ECO:0000313" key="11">
    <source>
        <dbReference type="EMBL" id="GGX31167.1"/>
    </source>
</evidence>
<organism evidence="11 12">
    <name type="scientific">Undibacterium squillarum</name>
    <dbReference type="NCBI Taxonomy" id="1131567"/>
    <lineage>
        <taxon>Bacteria</taxon>
        <taxon>Pseudomonadati</taxon>
        <taxon>Pseudomonadota</taxon>
        <taxon>Betaproteobacteria</taxon>
        <taxon>Burkholderiales</taxon>
        <taxon>Oxalobacteraceae</taxon>
        <taxon>Undibacterium</taxon>
    </lineage>
</organism>
<accession>A0ABQ2XRS4</accession>
<reference evidence="12" key="1">
    <citation type="journal article" date="2019" name="Int. J. Syst. Evol. Microbiol.">
        <title>The Global Catalogue of Microorganisms (GCM) 10K type strain sequencing project: providing services to taxonomists for standard genome sequencing and annotation.</title>
        <authorList>
            <consortium name="The Broad Institute Genomics Platform"/>
            <consortium name="The Broad Institute Genome Sequencing Center for Infectious Disease"/>
            <person name="Wu L."/>
            <person name="Ma J."/>
        </authorList>
    </citation>
    <scope>NUCLEOTIDE SEQUENCE [LARGE SCALE GENOMIC DNA]</scope>
    <source>
        <strain evidence="12">KCTC 23917</strain>
    </source>
</reference>
<dbReference type="RefSeq" id="WP_189355449.1">
    <property type="nucleotide sequence ID" value="NZ_BMYU01000001.1"/>
</dbReference>
<dbReference type="Proteomes" id="UP000653343">
    <property type="component" value="Unassembled WGS sequence"/>
</dbReference>
<proteinExistence type="inferred from homology"/>
<keyword evidence="6" id="KW-1003">Cell membrane</keyword>
<keyword evidence="8 10" id="KW-1133">Transmembrane helix</keyword>
<dbReference type="PANTHER" id="PTHR36122">
    <property type="entry name" value="NICOTINAMIDE RIBOSIDE TRANSPORTER PNUC"/>
    <property type="match status" value="1"/>
</dbReference>
<keyword evidence="5" id="KW-0813">Transport</keyword>
<sequence>MNDALVIGPFSTSWLELISFMLSVATVWLNIRQLHWAWLFSIVSSLMYGVVFFQSALYGDMALQAVFVAVSVQGWIWWLRGIEQRALPVTELTQRGQLAVFASWGVSFVAIAAALRIYTDSDVPYIDAFLTAGSLVGQYLLAKKRVENWLIWIAVDVLYVGLYLYKGLQLTAVLYGIFVLMAVQGWERWKQDLQN</sequence>
<comment type="similarity">
    <text evidence="3">Belongs to the nicotinamide ribonucleoside (NR) uptake permease (TC 4.B.1) family.</text>
</comment>
<feature type="transmembrane region" description="Helical" evidence="10">
    <location>
        <begin position="36"/>
        <end position="55"/>
    </location>
</feature>
<dbReference type="EMBL" id="BMYU01000001">
    <property type="protein sequence ID" value="GGX31167.1"/>
    <property type="molecule type" value="Genomic_DNA"/>
</dbReference>
<feature type="transmembrane region" description="Helical" evidence="10">
    <location>
        <begin position="172"/>
        <end position="189"/>
    </location>
</feature>
<gene>
    <name evidence="11" type="ORF">GCM10010946_05320</name>
</gene>
<dbReference type="InterPro" id="IPR006419">
    <property type="entry name" value="NMN_transpt_PnuC"/>
</dbReference>
<feature type="transmembrane region" description="Helical" evidence="10">
    <location>
        <begin position="61"/>
        <end position="78"/>
    </location>
</feature>
<feature type="transmembrane region" description="Helical" evidence="10">
    <location>
        <begin position="98"/>
        <end position="118"/>
    </location>
</feature>
<feature type="transmembrane region" description="Helical" evidence="10">
    <location>
        <begin position="124"/>
        <end position="142"/>
    </location>
</feature>
<dbReference type="Pfam" id="PF04973">
    <property type="entry name" value="NMN_transporter"/>
    <property type="match status" value="1"/>
</dbReference>
<evidence type="ECO:0000256" key="7">
    <source>
        <dbReference type="ARBA" id="ARBA00022692"/>
    </source>
</evidence>